<reference evidence="1" key="1">
    <citation type="journal article" date="2004" name="Nat. Genet.">
        <title>Complete sequencing and characterization of 21,243 full-length human cDNAs.</title>
        <authorList>
            <person name="Ota T."/>
            <person name="Suzuki Y."/>
            <person name="Nishikawa T."/>
            <person name="Otsuki T."/>
            <person name="Sugiyama T."/>
            <person name="Irie R."/>
            <person name="Wakamatsu A."/>
            <person name="Hayashi K."/>
            <person name="Sato H."/>
            <person name="Nagai K."/>
            <person name="Kimura K."/>
            <person name="Makita H."/>
            <person name="Sekine M."/>
            <person name="Obayashi M."/>
            <person name="Nishi T."/>
            <person name="Shibahara T."/>
            <person name="Tanaka T."/>
            <person name="Ishii S."/>
            <person name="Yamamoto J."/>
            <person name="Saito K."/>
            <person name="Kawai Y."/>
            <person name="Isono Y."/>
            <person name="Nakamura Y."/>
            <person name="Nagahari K."/>
            <person name="Murakami K."/>
            <person name="Yasuda T."/>
            <person name="Iwayanagi T."/>
            <person name="Wagatsuma M."/>
            <person name="Shiratori A."/>
            <person name="Sudo H."/>
            <person name="Hosoiri T."/>
            <person name="Kaku Y."/>
            <person name="Kodaira H."/>
            <person name="Kondo H."/>
            <person name="Sugawara M."/>
            <person name="Takahashi M."/>
            <person name="Kanda K."/>
            <person name="Yokoi T."/>
            <person name="Furuya T."/>
            <person name="Kikkawa E."/>
            <person name="Omura Y."/>
            <person name="Abe K."/>
            <person name="Kamihara K."/>
            <person name="Katsuta N."/>
            <person name="Sato K."/>
            <person name="Tanikawa M."/>
            <person name="Yamazaki M."/>
            <person name="Ninomiya K."/>
            <person name="Ishibashi T."/>
            <person name="Yamashita H."/>
            <person name="Murakawa K."/>
            <person name="Fujimori K."/>
            <person name="Tanai H."/>
            <person name="Kimata M."/>
            <person name="Watanabe M."/>
            <person name="Hiraoka S."/>
            <person name="Chiba Y."/>
            <person name="Ishida S."/>
            <person name="Ono Y."/>
            <person name="Takiguchi S."/>
            <person name="Watanabe S."/>
            <person name="Yosida M."/>
            <person name="Hotuta T."/>
            <person name="Kusano J."/>
            <person name="Kanehori K."/>
            <person name="Takahashi-Fujii A."/>
            <person name="Hara H."/>
            <person name="Tanase T."/>
            <person name="Nomura Y."/>
            <person name="Togiya S."/>
            <person name="Komai F."/>
            <person name="Hara R."/>
            <person name="Takeuchi K."/>
            <person name="Arita M."/>
            <person name="Imose N."/>
            <person name="Musashino K."/>
            <person name="Yuuki H."/>
            <person name="Oshima A."/>
            <person name="Sasaki N."/>
            <person name="Aotsuka S."/>
            <person name="Yoshikawa Y."/>
            <person name="Matsunawa H."/>
            <person name="Ichihara T."/>
            <person name="Shiohata N."/>
            <person name="Sano S."/>
            <person name="Moriya S."/>
            <person name="Momiyama H."/>
            <person name="Satoh N."/>
            <person name="Takami S."/>
            <person name="Terashima Y."/>
            <person name="Suzuki O."/>
            <person name="Nakagawa S."/>
            <person name="Senoh A."/>
            <person name="Mizoguchi H."/>
            <person name="Goto Y."/>
            <person name="Shimizu F."/>
            <person name="Wakebe H."/>
            <person name="Hishigaki H."/>
            <person name="Watanabe T."/>
            <person name="Sugiyama A."/>
            <person name="Takemoto M."/>
            <person name="Kawakami B."/>
            <person name="Yamazaki M."/>
            <person name="Watanabe K."/>
            <person name="Kumagai A."/>
            <person name="Itakura S."/>
            <person name="Fukuzumi Y."/>
            <person name="Fujimori Y."/>
            <person name="Komiyama M."/>
            <person name="Tashiro H."/>
            <person name="Tanigami A."/>
            <person name="Fujiwara T."/>
            <person name="Ono T."/>
            <person name="Yamada K."/>
            <person name="Fujii Y."/>
            <person name="Ozaki K."/>
            <person name="Hirao M."/>
            <person name="Ohmori Y."/>
            <person name="Kawabata A."/>
            <person name="Hikiji T."/>
            <person name="Kobatake N."/>
            <person name="Inagaki H."/>
            <person name="Ikema Y."/>
            <person name="Okamoto S."/>
            <person name="Okitani R."/>
            <person name="Kawakami T."/>
            <person name="Noguchi S."/>
            <person name="Itoh T."/>
            <person name="Shigeta K."/>
            <person name="Senba T."/>
            <person name="Matsumura K."/>
            <person name="Nakajima Y."/>
            <person name="Mizuno T."/>
            <person name="Morinaga M."/>
            <person name="Sasaki M."/>
            <person name="Togashi T."/>
            <person name="Oyama M."/>
            <person name="Hata H."/>
            <person name="Watanabe M."/>
            <person name="Komatsu T."/>
            <person name="Mizushima-Sugano J."/>
            <person name="Satoh T."/>
            <person name="Shirai Y."/>
            <person name="Takahashi Y."/>
            <person name="Nakagawa K."/>
            <person name="Okumura K."/>
            <person name="Nagase T."/>
            <person name="Nomura N."/>
            <person name="Kikuchi H."/>
            <person name="Masuho Y."/>
            <person name="Yamashita R."/>
            <person name="Nakai K."/>
            <person name="Yada T."/>
            <person name="Nakamura Y."/>
            <person name="Ohara O."/>
            <person name="Isogai T."/>
            <person name="Sugano S."/>
        </authorList>
    </citation>
    <scope>NUCLEOTIDE SEQUENCE</scope>
    <source>
        <tissue evidence="1">Kidney</tissue>
    </source>
</reference>
<evidence type="ECO:0000313" key="1">
    <source>
        <dbReference type="EMBL" id="BAC03771.1"/>
    </source>
</evidence>
<dbReference type="EMBL" id="AK091913">
    <property type="protein sequence ID" value="BAC03771.1"/>
    <property type="molecule type" value="mRNA"/>
</dbReference>
<protein>
    <submittedName>
        <fullName evidence="1">cDNA FLJ34594 fis, clone KIDNE2009109</fullName>
    </submittedName>
</protein>
<organism evidence="1">
    <name type="scientific">Homo sapiens</name>
    <name type="common">Human</name>
    <dbReference type="NCBI Taxonomy" id="9606"/>
    <lineage>
        <taxon>Eukaryota</taxon>
        <taxon>Metazoa</taxon>
        <taxon>Chordata</taxon>
        <taxon>Craniata</taxon>
        <taxon>Vertebrata</taxon>
        <taxon>Euteleostomi</taxon>
        <taxon>Mammalia</taxon>
        <taxon>Eutheria</taxon>
        <taxon>Euarchontoglires</taxon>
        <taxon>Primates</taxon>
        <taxon>Haplorrhini</taxon>
        <taxon>Catarrhini</taxon>
        <taxon>Hominidae</taxon>
        <taxon>Homo</taxon>
    </lineage>
</organism>
<accession>Q8NAX6</accession>
<name>Q8NAX6_HUMAN</name>
<dbReference type="PhylomeDB" id="Q8NAX6"/>
<sequence length="132" mass="14884">MLSPLWLQISKRPRPEVSVSNACFSSALPTSNPTSLTLKHHNIFVLRVALEIIQYSVHGGRNRKPLEVTSLAYSCPENWWQKQIGVQPPDVHASALSPKPCVSWSRPLSLLSSTILFWKTHDERADFSKLHS</sequence>
<proteinExistence type="evidence at transcript level"/>
<dbReference type="AlphaFoldDB" id="Q8NAX6"/>